<feature type="compositionally biased region" description="Polar residues" evidence="2">
    <location>
        <begin position="272"/>
        <end position="281"/>
    </location>
</feature>
<feature type="coiled-coil region" evidence="1">
    <location>
        <begin position="574"/>
        <end position="622"/>
    </location>
</feature>
<keyword evidence="5" id="KW-1185">Reference proteome</keyword>
<feature type="compositionally biased region" description="Polar residues" evidence="2">
    <location>
        <begin position="411"/>
        <end position="422"/>
    </location>
</feature>
<feature type="compositionally biased region" description="Polar residues" evidence="2">
    <location>
        <begin position="378"/>
        <end position="387"/>
    </location>
</feature>
<name>A0A1E5V7V0_9POAL</name>
<dbReference type="STRING" id="888268.A0A1E5V7V0"/>
<evidence type="ECO:0000259" key="3">
    <source>
        <dbReference type="Pfam" id="PF12325"/>
    </source>
</evidence>
<feature type="region of interest" description="Disordered" evidence="2">
    <location>
        <begin position="37"/>
        <end position="422"/>
    </location>
</feature>
<dbReference type="Pfam" id="PF12325">
    <property type="entry name" value="TMF_TATA_bd"/>
    <property type="match status" value="1"/>
</dbReference>
<dbReference type="PANTHER" id="PTHR47347:SF2">
    <property type="entry name" value="GOLGIN CANDIDATE 5"/>
    <property type="match status" value="1"/>
</dbReference>
<feature type="compositionally biased region" description="Polar residues" evidence="2">
    <location>
        <begin position="99"/>
        <end position="123"/>
    </location>
</feature>
<feature type="compositionally biased region" description="Basic and acidic residues" evidence="2">
    <location>
        <begin position="317"/>
        <end position="326"/>
    </location>
</feature>
<feature type="region of interest" description="Disordered" evidence="2">
    <location>
        <begin position="874"/>
        <end position="906"/>
    </location>
</feature>
<proteinExistence type="predicted"/>
<feature type="coiled-coil region" evidence="1">
    <location>
        <begin position="753"/>
        <end position="780"/>
    </location>
</feature>
<feature type="compositionally biased region" description="Acidic residues" evidence="2">
    <location>
        <begin position="352"/>
        <end position="361"/>
    </location>
</feature>
<feature type="compositionally biased region" description="Polar residues" evidence="2">
    <location>
        <begin position="145"/>
        <end position="156"/>
    </location>
</feature>
<feature type="coiled-coil region" evidence="1">
    <location>
        <begin position="653"/>
        <end position="723"/>
    </location>
</feature>
<gene>
    <name evidence="4" type="ORF">BAE44_0017758</name>
</gene>
<feature type="compositionally biased region" description="Basic and acidic residues" evidence="2">
    <location>
        <begin position="874"/>
        <end position="888"/>
    </location>
</feature>
<feature type="domain" description="TATA element modulatory factor 1 TATA binding" evidence="3">
    <location>
        <begin position="945"/>
        <end position="1030"/>
    </location>
</feature>
<accession>A0A1E5V7V0</accession>
<dbReference type="AlphaFoldDB" id="A0A1E5V7V0"/>
<feature type="compositionally biased region" description="Polar residues" evidence="2">
    <location>
        <begin position="180"/>
        <end position="191"/>
    </location>
</feature>
<dbReference type="PANTHER" id="PTHR47347">
    <property type="entry name" value="GOLGIN CANDIDATE 5"/>
    <property type="match status" value="1"/>
</dbReference>
<dbReference type="EMBL" id="LWDX02048423">
    <property type="protein sequence ID" value="OEL21222.1"/>
    <property type="molecule type" value="Genomic_DNA"/>
</dbReference>
<evidence type="ECO:0000256" key="2">
    <source>
        <dbReference type="SAM" id="MobiDB-lite"/>
    </source>
</evidence>
<feature type="coiled-coil region" evidence="1">
    <location>
        <begin position="429"/>
        <end position="514"/>
    </location>
</feature>
<sequence>MAWWSGKVSLTGLQDIAGAVNKISESVKNIEKNFDSALGLEEKRDDEEASGSRTSNSDGIGFFNPVMAFMGHSGEEDSTEVSKKPQSPQNSSAEEENDSTPTKQQTSEVDASEVSGTTNSPEQPSKPEEAHSISTESPVSKADGSEQSMTPQTPTHPSAVEEKLDGSTKSPVSKGGDSAASETSQSPTHPSTAEETHSGSIEIISSVMNENQDHQDSKHSSPSDEAQPNQLGESAPRDKPDAGASPSPTKIDQSGDTETGESIRTGKEDTSDGSTSQSQPAESMLASSDDIIEAEDKIAQESDAPKEISSPQDGSDTVDKATHLEVSDGNINSEKDEEESNKTEAGAASVVEQEDNVQEQPEEFRSKSITAEDDTHLQNESVVNSTDIPAGLVEVGSPANDFRKDEKIQESVRSTNSSTLESAGSVIELEKLRREMKMMEAALQGAARQSQSKADEIARLMNENEQLKSTIDVLKSKSSESEMDALKDEYHQRVATLERKVYALTKERDTLRREQNKKSDAAALLKEKDEIISQVMAEGIQNLSSCFTNETGEELSKKQAAQEATMRKLRAQAWNKTLRHIRELEEEKQRLNSKIQVEETKVESIKRDKAATEKLLQETIERNQTELAAQKEFYANALNAAKEAEALAEARVNSEAKVELESLLREAGEKENMLIKTIEELRHSLTRQEQEAAFREERLKRDYDDLQKRYQASELRYNELVTQVPESTRPLLRQIEAMQETAARREEAWAGVERTLNSRLQEAEAKAAAAEEKERSVNERLSQSLSRITVLETQITILRTEQTQLSRSLEKERQRASESRQEYLAIKEEAAIQEGRAKQLEEEIKELRARHKKELQEAAEHRELLEKDLEREKAARAEIEKTSSREAPKVPLPDQTRNAPLRKLSSSGSINSLEESHFLQASLDLSDNASFERRMSSESNMSYYLRTMTPSAFESALRQKDGELASYMSRLASLESIRNSLAEELVKMTEQCEKLRTEAAALPGLRAELEALKQRHFQALELMGERDEEVLLPCCSS</sequence>
<keyword evidence="1" id="KW-0175">Coiled coil</keyword>
<dbReference type="Proteomes" id="UP000095767">
    <property type="component" value="Unassembled WGS sequence"/>
</dbReference>
<dbReference type="OrthoDB" id="74178at2759"/>
<comment type="caution">
    <text evidence="4">The sequence shown here is derived from an EMBL/GenBank/DDBJ whole genome shotgun (WGS) entry which is preliminary data.</text>
</comment>
<reference evidence="4 5" key="1">
    <citation type="submission" date="2016-09" db="EMBL/GenBank/DDBJ databases">
        <title>The draft genome of Dichanthelium oligosanthes: A C3 panicoid grass species.</title>
        <authorList>
            <person name="Studer A.J."/>
            <person name="Schnable J.C."/>
            <person name="Brutnell T.P."/>
        </authorList>
    </citation>
    <scope>NUCLEOTIDE SEQUENCE [LARGE SCALE GENOMIC DNA]</scope>
    <source>
        <strain evidence="5">cv. Kellogg 1175</strain>
        <tissue evidence="4">Leaf</tissue>
    </source>
</reference>
<dbReference type="InterPro" id="IPR022091">
    <property type="entry name" value="TMF_TATA-bd"/>
</dbReference>
<evidence type="ECO:0000313" key="5">
    <source>
        <dbReference type="Proteomes" id="UP000095767"/>
    </source>
</evidence>
<feature type="compositionally biased region" description="Basic and acidic residues" evidence="2">
    <location>
        <begin position="294"/>
        <end position="306"/>
    </location>
</feature>
<protein>
    <submittedName>
        <fullName evidence="4">Golgin candidate 5</fullName>
    </submittedName>
</protein>
<evidence type="ECO:0000313" key="4">
    <source>
        <dbReference type="EMBL" id="OEL21222.1"/>
    </source>
</evidence>
<feature type="compositionally biased region" description="Basic and acidic residues" evidence="2">
    <location>
        <begin position="211"/>
        <end position="222"/>
    </location>
</feature>
<feature type="coiled-coil region" evidence="1">
    <location>
        <begin position="971"/>
        <end position="998"/>
    </location>
</feature>
<feature type="compositionally biased region" description="Polar residues" evidence="2">
    <location>
        <begin position="223"/>
        <end position="232"/>
    </location>
</feature>
<organism evidence="4 5">
    <name type="scientific">Dichanthelium oligosanthes</name>
    <dbReference type="NCBI Taxonomy" id="888268"/>
    <lineage>
        <taxon>Eukaryota</taxon>
        <taxon>Viridiplantae</taxon>
        <taxon>Streptophyta</taxon>
        <taxon>Embryophyta</taxon>
        <taxon>Tracheophyta</taxon>
        <taxon>Spermatophyta</taxon>
        <taxon>Magnoliopsida</taxon>
        <taxon>Liliopsida</taxon>
        <taxon>Poales</taxon>
        <taxon>Poaceae</taxon>
        <taxon>PACMAD clade</taxon>
        <taxon>Panicoideae</taxon>
        <taxon>Panicodae</taxon>
        <taxon>Paniceae</taxon>
        <taxon>Dichantheliinae</taxon>
        <taxon>Dichanthelium</taxon>
    </lineage>
</organism>
<evidence type="ECO:0000256" key="1">
    <source>
        <dbReference type="SAM" id="Coils"/>
    </source>
</evidence>
<feature type="compositionally biased region" description="Basic and acidic residues" evidence="2">
    <location>
        <begin position="401"/>
        <end position="410"/>
    </location>
</feature>
<feature type="compositionally biased region" description="Polar residues" evidence="2">
    <location>
        <begin position="246"/>
        <end position="262"/>
    </location>
</feature>